<sequence>MLPRFDFANSIGLCPTVYVLTAKPPNIRIRGKMLCIDYFVLHIFSIPITAGLPYPVGTTEANWNAKTAFLLAGLSIIAFIWAFFFFFGLPESKRTTFEKLDILFESEISARKFASSDNFQALI</sequence>
<gene>
    <name evidence="6" type="ORF">K444DRAFT_526915</name>
</gene>
<name>A0A2J6TFF1_9HELO</name>
<feature type="transmembrane region" description="Helical" evidence="5">
    <location>
        <begin position="68"/>
        <end position="89"/>
    </location>
</feature>
<reference evidence="6 7" key="1">
    <citation type="submission" date="2016-04" db="EMBL/GenBank/DDBJ databases">
        <title>A degradative enzymes factory behind the ericoid mycorrhizal symbiosis.</title>
        <authorList>
            <consortium name="DOE Joint Genome Institute"/>
            <person name="Martino E."/>
            <person name="Morin E."/>
            <person name="Grelet G."/>
            <person name="Kuo A."/>
            <person name="Kohler A."/>
            <person name="Daghino S."/>
            <person name="Barry K."/>
            <person name="Choi C."/>
            <person name="Cichocki N."/>
            <person name="Clum A."/>
            <person name="Copeland A."/>
            <person name="Hainaut M."/>
            <person name="Haridas S."/>
            <person name="Labutti K."/>
            <person name="Lindquist E."/>
            <person name="Lipzen A."/>
            <person name="Khouja H.-R."/>
            <person name="Murat C."/>
            <person name="Ohm R."/>
            <person name="Olson A."/>
            <person name="Spatafora J."/>
            <person name="Veneault-Fourrey C."/>
            <person name="Henrissat B."/>
            <person name="Grigoriev I."/>
            <person name="Martin F."/>
            <person name="Perotto S."/>
        </authorList>
    </citation>
    <scope>NUCLEOTIDE SEQUENCE [LARGE SCALE GENOMIC DNA]</scope>
    <source>
        <strain evidence="6 7">E</strain>
    </source>
</reference>
<dbReference type="AlphaFoldDB" id="A0A2J6TFF1"/>
<dbReference type="EMBL" id="KZ613786">
    <property type="protein sequence ID" value="PMD61761.1"/>
    <property type="molecule type" value="Genomic_DNA"/>
</dbReference>
<feature type="transmembrane region" description="Helical" evidence="5">
    <location>
        <begin position="38"/>
        <end position="56"/>
    </location>
</feature>
<dbReference type="GO" id="GO:0022857">
    <property type="term" value="F:transmembrane transporter activity"/>
    <property type="evidence" value="ECO:0007669"/>
    <property type="project" value="InterPro"/>
</dbReference>
<dbReference type="InterPro" id="IPR005828">
    <property type="entry name" value="MFS_sugar_transport-like"/>
</dbReference>
<dbReference type="GO" id="GO:0016020">
    <property type="term" value="C:membrane"/>
    <property type="evidence" value="ECO:0007669"/>
    <property type="project" value="UniProtKB-SubCell"/>
</dbReference>
<evidence type="ECO:0000256" key="3">
    <source>
        <dbReference type="ARBA" id="ARBA00022989"/>
    </source>
</evidence>
<organism evidence="6 7">
    <name type="scientific">Hyaloscypha bicolor E</name>
    <dbReference type="NCBI Taxonomy" id="1095630"/>
    <lineage>
        <taxon>Eukaryota</taxon>
        <taxon>Fungi</taxon>
        <taxon>Dikarya</taxon>
        <taxon>Ascomycota</taxon>
        <taxon>Pezizomycotina</taxon>
        <taxon>Leotiomycetes</taxon>
        <taxon>Helotiales</taxon>
        <taxon>Hyaloscyphaceae</taxon>
        <taxon>Hyaloscypha</taxon>
        <taxon>Hyaloscypha bicolor</taxon>
    </lineage>
</organism>
<comment type="subcellular location">
    <subcellularLocation>
        <location evidence="1">Membrane</location>
    </subcellularLocation>
</comment>
<keyword evidence="2 5" id="KW-0812">Transmembrane</keyword>
<keyword evidence="7" id="KW-1185">Reference proteome</keyword>
<dbReference type="GeneID" id="36582669"/>
<keyword evidence="4 5" id="KW-0472">Membrane</keyword>
<accession>A0A2J6TFF1</accession>
<dbReference type="Proteomes" id="UP000235371">
    <property type="component" value="Unassembled WGS sequence"/>
</dbReference>
<evidence type="ECO:0000313" key="7">
    <source>
        <dbReference type="Proteomes" id="UP000235371"/>
    </source>
</evidence>
<dbReference type="InParanoid" id="A0A2J6TFF1"/>
<evidence type="ECO:0000256" key="4">
    <source>
        <dbReference type="ARBA" id="ARBA00023136"/>
    </source>
</evidence>
<evidence type="ECO:0000256" key="5">
    <source>
        <dbReference type="SAM" id="Phobius"/>
    </source>
</evidence>
<evidence type="ECO:0008006" key="8">
    <source>
        <dbReference type="Google" id="ProtNLM"/>
    </source>
</evidence>
<proteinExistence type="predicted"/>
<dbReference type="OrthoDB" id="6612291at2759"/>
<evidence type="ECO:0000313" key="6">
    <source>
        <dbReference type="EMBL" id="PMD61761.1"/>
    </source>
</evidence>
<dbReference type="Pfam" id="PF00083">
    <property type="entry name" value="Sugar_tr"/>
    <property type="match status" value="1"/>
</dbReference>
<keyword evidence="3 5" id="KW-1133">Transmembrane helix</keyword>
<dbReference type="InterPro" id="IPR036259">
    <property type="entry name" value="MFS_trans_sf"/>
</dbReference>
<evidence type="ECO:0000256" key="2">
    <source>
        <dbReference type="ARBA" id="ARBA00022692"/>
    </source>
</evidence>
<protein>
    <recommendedName>
        <fullName evidence="8">Major facilitator superfamily (MFS) profile domain-containing protein</fullName>
    </recommendedName>
</protein>
<dbReference type="RefSeq" id="XP_024738665.1">
    <property type="nucleotide sequence ID" value="XM_024874589.1"/>
</dbReference>
<evidence type="ECO:0000256" key="1">
    <source>
        <dbReference type="ARBA" id="ARBA00004370"/>
    </source>
</evidence>
<dbReference type="Gene3D" id="1.20.1250.20">
    <property type="entry name" value="MFS general substrate transporter like domains"/>
    <property type="match status" value="1"/>
</dbReference>